<dbReference type="InterPro" id="IPR051044">
    <property type="entry name" value="MAG_DAG_Lipase"/>
</dbReference>
<dbReference type="OrthoDB" id="9806902at2"/>
<dbReference type="SUPFAM" id="SSF53474">
    <property type="entry name" value="alpha/beta-Hydrolases"/>
    <property type="match status" value="1"/>
</dbReference>
<dbReference type="Pfam" id="PF12146">
    <property type="entry name" value="Hydrolase_4"/>
    <property type="match status" value="1"/>
</dbReference>
<proteinExistence type="predicted"/>
<dbReference type="Proteomes" id="UP000237883">
    <property type="component" value="Chromosome"/>
</dbReference>
<dbReference type="RefSeq" id="WP_106057451.1">
    <property type="nucleotide sequence ID" value="NZ_CAUUYG010000007.1"/>
</dbReference>
<dbReference type="InterPro" id="IPR029058">
    <property type="entry name" value="AB_hydrolase_fold"/>
</dbReference>
<name>A0A2S0L512_9FIRM</name>
<evidence type="ECO:0000313" key="1">
    <source>
        <dbReference type="EMBL" id="AVM48379.1"/>
    </source>
</evidence>
<protein>
    <submittedName>
        <fullName evidence="1">Lysophospholipase</fullName>
    </submittedName>
</protein>
<dbReference type="AlphaFoldDB" id="A0A2S0L512"/>
<accession>A0A2S0L512</accession>
<dbReference type="PANTHER" id="PTHR11614">
    <property type="entry name" value="PHOSPHOLIPASE-RELATED"/>
    <property type="match status" value="1"/>
</dbReference>
<dbReference type="Gene3D" id="3.40.50.1820">
    <property type="entry name" value="alpha/beta hydrolase"/>
    <property type="match status" value="1"/>
</dbReference>
<dbReference type="KEGG" id="mdv:C5Q96_05765"/>
<organism evidence="1 2">
    <name type="scientific">Mogibacterium diversum</name>
    <dbReference type="NCBI Taxonomy" id="114527"/>
    <lineage>
        <taxon>Bacteria</taxon>
        <taxon>Bacillati</taxon>
        <taxon>Bacillota</taxon>
        <taxon>Clostridia</taxon>
        <taxon>Peptostreptococcales</taxon>
        <taxon>Anaerovoracaceae</taxon>
        <taxon>Mogibacterium</taxon>
    </lineage>
</organism>
<gene>
    <name evidence="1" type="ORF">C5Q96_05765</name>
</gene>
<dbReference type="InterPro" id="IPR022742">
    <property type="entry name" value="Hydrolase_4"/>
</dbReference>
<sequence length="321" mass="36676">MLHEFSFRSYNKRDDVQAWIYVPACEPKGIVQIIHGFGEHSRRYLYMIVNLLDEGYIVAADDHVGHGKTAIINDNWGDWGDEGFHTMMEDEHTLMEITKEKYPNLPYMLFGHSMGSFIARDFMSKYGDELTAVTLCGTSGVWPDLQASIDSLKKILSDGKGKESDPTVASSLMGWMFARCDEEVTIGNEWICKDPYVQRDHAEDPLDAFTKPTTNQAFLYFCQMIDYITGPEWAAKVPTHIKIYNIAGDQDPVGQYGRGVYEVTNWLIDTGHDVKTTLYSGYRHEIHNYPDLKTEVVWNLAEFYNNVLGCGFESMMEKYSS</sequence>
<dbReference type="GeneID" id="78391768"/>
<dbReference type="EMBL" id="CP027228">
    <property type="protein sequence ID" value="AVM48379.1"/>
    <property type="molecule type" value="Genomic_DNA"/>
</dbReference>
<reference evidence="2" key="1">
    <citation type="submission" date="2018-02" db="EMBL/GenBank/DDBJ databases">
        <authorList>
            <person name="Holder M.E."/>
            <person name="Ajami N.J."/>
            <person name="Petrosino J.F."/>
        </authorList>
    </citation>
    <scope>NUCLEOTIDE SEQUENCE [LARGE SCALE GENOMIC DNA]</scope>
    <source>
        <strain evidence="2">CCUG 47132</strain>
    </source>
</reference>
<keyword evidence="2" id="KW-1185">Reference proteome</keyword>
<evidence type="ECO:0000313" key="2">
    <source>
        <dbReference type="Proteomes" id="UP000237883"/>
    </source>
</evidence>